<dbReference type="CDD" id="cd00047">
    <property type="entry name" value="PTPc"/>
    <property type="match status" value="1"/>
</dbReference>
<keyword evidence="5" id="KW-0904">Protein phosphatase</keyword>
<evidence type="ECO:0000259" key="13">
    <source>
        <dbReference type="PROSITE" id="PS50056"/>
    </source>
</evidence>
<dbReference type="InterPro" id="IPR013783">
    <property type="entry name" value="Ig-like_fold"/>
</dbReference>
<dbReference type="Pfam" id="PF00102">
    <property type="entry name" value="Y_phosphatase"/>
    <property type="match status" value="1"/>
</dbReference>
<reference evidence="16" key="1">
    <citation type="submission" date="2025-08" db="UniProtKB">
        <authorList>
            <consortium name="RefSeq"/>
        </authorList>
    </citation>
    <scope>IDENTIFICATION</scope>
</reference>
<dbReference type="PRINTS" id="PR00700">
    <property type="entry name" value="PRTYPHPHTASE"/>
</dbReference>
<evidence type="ECO:0000256" key="8">
    <source>
        <dbReference type="ARBA" id="ARBA00023180"/>
    </source>
</evidence>
<organism evidence="15 16">
    <name type="scientific">Aplysia californica</name>
    <name type="common">California sea hare</name>
    <dbReference type="NCBI Taxonomy" id="6500"/>
    <lineage>
        <taxon>Eukaryota</taxon>
        <taxon>Metazoa</taxon>
        <taxon>Spiralia</taxon>
        <taxon>Lophotrochozoa</taxon>
        <taxon>Mollusca</taxon>
        <taxon>Gastropoda</taxon>
        <taxon>Heterobranchia</taxon>
        <taxon>Euthyneura</taxon>
        <taxon>Tectipleura</taxon>
        <taxon>Aplysiida</taxon>
        <taxon>Aplysioidea</taxon>
        <taxon>Aplysiidae</taxon>
        <taxon>Aplysia</taxon>
    </lineage>
</organism>
<sequence>MSPLTQVMGGGTLSVMFLFWASLCAAEAFTTPPPPTPTNPPTSTPAQFHPAPEMSYRPYCAFDNSCNGDPQCHLYARRYTCQCPANYYYFGSNQCRSKINYGGGCTVVDSCNGNLQCLTSGGEKKCLCPASQYHFGNNQCKNKINYGGGCTVADSCNDDLQCLTSGGEKKCLCPASQYYFGSNQCRNKISYDGQCTSGSPGSENQCAGDLLCDVNSRCKCSNTEYYTGNHMCGTKISYDGQCTSGSPGSENQCAGDLLCDVNSRCKCSNTEYYTGNHMCGTKIGYDGQCPSVSDNPCDGQLRCLNSKCKCLSTDYHTGNNQCARKINYGGGCTVAYSCNGNLMCLTSGGEKKCRCPASQYYFGGNQCRNKISYDGQCTSGSPGSENQCAGDLSCVNSRCKCSNTEYYTGNHMCATKIGYDGQCPSVSDNPCDGQLRCLNSKCKCLSTDYHTGNNQCARKLAHGVDCAGLTDPCRSGLACVANKNSVKKCLCGPISRSYWDGLSCKSVGDITVLARVNSRSTSRIDFSWTVTPQGFVNNYQVVTNSDPQTCSQGQGQYKKDDVSGTALRVSSTGLRPGVKYLSTLALVLTATNDYPQRSKGFNLPEVWTKPAQPGAVIPGSSTLSVPRTVLTFGPSGGCVASYLVTVTGQGSLRRSKRVTTNTAVFENLVADTFYSYLITAYNGGNYASVSTTGSFTTAAAAPGRVYDFRRSSVTATGVVVSWRRPSQPKGDLKGYKVWVTTDGKCVKQFHVQCLDCSVSECQSPVPSSPVSQYDSTDLGDSQVGFEVTMTDLLPYTDYIVQVRAYNRQVGGGADSGVPFKTSEAAASLVTKVELESLPLTAQGRLDLSVSWIPGYRNGETTFTVVIKEKESLTSGNFIVKQRQAFQDKSGVTSGILKNVLGHWVYEVTVEAKTNVGVAAVSSPQTITTLYKHPGPATALTLTKSTRVASDVSLSFGCPEERERNGVLSGFYISKSDGTRDPVVEFVTATSCDSVFRPSVQVVVGEGPTNYTFKVMASNGQYNSSYETSEIVISPLLPEVSEYTATDFTAESSGSKNTLTSFPVTVCLTCLKNLNSRQGSLTEVVLAVCKNKCGGSGAARRKREVDVDSLKTWAEAKKEGFTDMYRATPRGWHQDLLRTPGGEYVFTVGENNSCSDTGTDFCNGPLPSREDFQVLLIVCNGAGCVDCLNDDSVFGTTPDSNVDSDDGNVVVFVLAVICSVLVVGIILAVIFFVCRRRRQKHHKETRPVELDTLEEKEMIKTRRPILIRTFRRTLLQLHGDSDLLFRSEFEDLQKLSARLPHGNKPVDELPYVSIGEKLPSDSETMDVFKAKYIQGYNSVREYIAAQGPMPSTVPDFWRMVWEQKCKVIVMLSDLTEGGRGKGKSYWPKKLNESVEYGDIVVKMTQVLMINKYTIRKFQISMGSDTRLLTHFSLQGWTDAKVDLTVEDVVGFVQIVRQEAIHTNSGPFVVHCSAGVGHTGTFIALDYLSQFVDKHRLDKNIDVFSYVMKMRENCPGMVQTETQYIFIFDALMAVIQKKINEDQERVYDNIRESEEDMNENLSPEETSHYYSNLA</sequence>
<dbReference type="InterPro" id="IPR000387">
    <property type="entry name" value="Tyr_Pase_dom"/>
</dbReference>
<dbReference type="Pfam" id="PF00041">
    <property type="entry name" value="fn3"/>
    <property type="match status" value="1"/>
</dbReference>
<feature type="transmembrane region" description="Helical" evidence="10">
    <location>
        <begin position="1208"/>
        <end position="1233"/>
    </location>
</feature>
<dbReference type="PROSITE" id="PS50055">
    <property type="entry name" value="TYR_PHOSPHATASE_PTP"/>
    <property type="match status" value="1"/>
</dbReference>
<dbReference type="PROSITE" id="PS50853">
    <property type="entry name" value="FN3"/>
    <property type="match status" value="2"/>
</dbReference>
<dbReference type="SMART" id="SM00060">
    <property type="entry name" value="FN3"/>
    <property type="match status" value="3"/>
</dbReference>
<feature type="domain" description="Tyrosine-protein phosphatase" evidence="12">
    <location>
        <begin position="1298"/>
        <end position="1532"/>
    </location>
</feature>
<dbReference type="PANTHER" id="PTHR46957:SF3">
    <property type="entry name" value="CYTOKINE RECEPTOR"/>
    <property type="match status" value="1"/>
</dbReference>
<dbReference type="SUPFAM" id="SSF49265">
    <property type="entry name" value="Fibronectin type III"/>
    <property type="match status" value="2"/>
</dbReference>
<evidence type="ECO:0000259" key="14">
    <source>
        <dbReference type="PROSITE" id="PS50853"/>
    </source>
</evidence>
<accession>A0ABM1W502</accession>
<evidence type="ECO:0000259" key="12">
    <source>
        <dbReference type="PROSITE" id="PS50055"/>
    </source>
</evidence>
<keyword evidence="2 10" id="KW-0812">Transmembrane</keyword>
<evidence type="ECO:0000256" key="1">
    <source>
        <dbReference type="ARBA" id="ARBA00004167"/>
    </source>
</evidence>
<feature type="region of interest" description="Disordered" evidence="9">
    <location>
        <begin position="1551"/>
        <end position="1572"/>
    </location>
</feature>
<dbReference type="InterPro" id="IPR029021">
    <property type="entry name" value="Prot-tyrosine_phosphatase-like"/>
</dbReference>
<evidence type="ECO:0000256" key="3">
    <source>
        <dbReference type="ARBA" id="ARBA00022729"/>
    </source>
</evidence>
<feature type="chain" id="PRO_5045742729" evidence="11">
    <location>
        <begin position="29"/>
        <end position="1572"/>
    </location>
</feature>
<keyword evidence="7 10" id="KW-0472">Membrane</keyword>
<name>A0ABM1W502_APLCA</name>
<dbReference type="InterPro" id="IPR050713">
    <property type="entry name" value="RTP_Phos/Ushers"/>
</dbReference>
<evidence type="ECO:0000256" key="4">
    <source>
        <dbReference type="ARBA" id="ARBA00022801"/>
    </source>
</evidence>
<keyword evidence="4" id="KW-0378">Hydrolase</keyword>
<evidence type="ECO:0000256" key="10">
    <source>
        <dbReference type="SAM" id="Phobius"/>
    </source>
</evidence>
<dbReference type="SMART" id="SM00404">
    <property type="entry name" value="PTPc_motif"/>
    <property type="match status" value="1"/>
</dbReference>
<evidence type="ECO:0000256" key="9">
    <source>
        <dbReference type="SAM" id="MobiDB-lite"/>
    </source>
</evidence>
<evidence type="ECO:0000256" key="6">
    <source>
        <dbReference type="ARBA" id="ARBA00022989"/>
    </source>
</evidence>
<evidence type="ECO:0000256" key="5">
    <source>
        <dbReference type="ARBA" id="ARBA00022912"/>
    </source>
</evidence>
<comment type="subcellular location">
    <subcellularLocation>
        <location evidence="1">Membrane</location>
        <topology evidence="1">Single-pass membrane protein</topology>
    </subcellularLocation>
</comment>
<evidence type="ECO:0000256" key="11">
    <source>
        <dbReference type="SAM" id="SignalP"/>
    </source>
</evidence>
<feature type="domain" description="Tyrosine specific protein phosphatases" evidence="13">
    <location>
        <begin position="1445"/>
        <end position="1523"/>
    </location>
</feature>
<dbReference type="InterPro" id="IPR000242">
    <property type="entry name" value="PTP_cat"/>
</dbReference>
<dbReference type="InterPro" id="IPR003595">
    <property type="entry name" value="Tyr_Pase_cat"/>
</dbReference>
<keyword evidence="8" id="KW-0325">Glycoprotein</keyword>
<gene>
    <name evidence="16" type="primary">LOC101861639</name>
</gene>
<dbReference type="SMART" id="SM00194">
    <property type="entry name" value="PTPc"/>
    <property type="match status" value="1"/>
</dbReference>
<dbReference type="Proteomes" id="UP000694888">
    <property type="component" value="Unplaced"/>
</dbReference>
<evidence type="ECO:0000256" key="2">
    <source>
        <dbReference type="ARBA" id="ARBA00022692"/>
    </source>
</evidence>
<feature type="domain" description="Fibronectin type-III" evidence="14">
    <location>
        <begin position="609"/>
        <end position="700"/>
    </location>
</feature>
<dbReference type="GeneID" id="101861639"/>
<dbReference type="Gene3D" id="2.60.40.10">
    <property type="entry name" value="Immunoglobulins"/>
    <property type="match status" value="1"/>
</dbReference>
<dbReference type="SUPFAM" id="SSF52799">
    <property type="entry name" value="(Phosphotyrosine protein) phosphatases II"/>
    <property type="match status" value="1"/>
</dbReference>
<evidence type="ECO:0000256" key="7">
    <source>
        <dbReference type="ARBA" id="ARBA00023136"/>
    </source>
</evidence>
<feature type="signal peptide" evidence="11">
    <location>
        <begin position="1"/>
        <end position="28"/>
    </location>
</feature>
<dbReference type="InterPro" id="IPR036116">
    <property type="entry name" value="FN3_sf"/>
</dbReference>
<feature type="compositionally biased region" description="Polar residues" evidence="9">
    <location>
        <begin position="1557"/>
        <end position="1572"/>
    </location>
</feature>
<dbReference type="InterPro" id="IPR003961">
    <property type="entry name" value="FN3_dom"/>
</dbReference>
<dbReference type="RefSeq" id="XP_035829745.1">
    <property type="nucleotide sequence ID" value="XM_035973852.1"/>
</dbReference>
<dbReference type="CDD" id="cd00063">
    <property type="entry name" value="FN3"/>
    <property type="match status" value="2"/>
</dbReference>
<feature type="domain" description="Fibronectin type-III" evidence="14">
    <location>
        <begin position="701"/>
        <end position="824"/>
    </location>
</feature>
<keyword evidence="15" id="KW-1185">Reference proteome</keyword>
<evidence type="ECO:0000313" key="15">
    <source>
        <dbReference type="Proteomes" id="UP000694888"/>
    </source>
</evidence>
<dbReference type="PROSITE" id="PS50056">
    <property type="entry name" value="TYR_PHOSPHATASE_2"/>
    <property type="match status" value="1"/>
</dbReference>
<keyword evidence="3 11" id="KW-0732">Signal</keyword>
<protein>
    <submittedName>
        <fullName evidence="16">Phosphatidylinositol phosphatase PTPRQ</fullName>
    </submittedName>
</protein>
<evidence type="ECO:0000313" key="16">
    <source>
        <dbReference type="RefSeq" id="XP_035829745.1"/>
    </source>
</evidence>
<keyword evidence="6 10" id="KW-1133">Transmembrane helix</keyword>
<dbReference type="Gene3D" id="3.90.190.10">
    <property type="entry name" value="Protein tyrosine phosphatase superfamily"/>
    <property type="match status" value="1"/>
</dbReference>
<dbReference type="PANTHER" id="PTHR46957">
    <property type="entry name" value="CYTOKINE RECEPTOR"/>
    <property type="match status" value="1"/>
</dbReference>
<proteinExistence type="predicted"/>